<feature type="compositionally biased region" description="Acidic residues" evidence="2">
    <location>
        <begin position="356"/>
        <end position="366"/>
    </location>
</feature>
<feature type="compositionally biased region" description="Polar residues" evidence="2">
    <location>
        <begin position="150"/>
        <end position="159"/>
    </location>
</feature>
<evidence type="ECO:0000313" key="4">
    <source>
        <dbReference type="EMBL" id="KAE9445923.1"/>
    </source>
</evidence>
<dbReference type="OrthoDB" id="9411774at2759"/>
<reference evidence="4" key="1">
    <citation type="journal article" date="2019" name="Genome Biol. Evol.">
        <title>The Rhododendron genome and chromosomal organization provide insight into shared whole-genome duplications across the heath family (Ericaceae).</title>
        <authorList>
            <person name="Soza V.L."/>
            <person name="Lindsley D."/>
            <person name="Waalkes A."/>
            <person name="Ramage E."/>
            <person name="Patwardhan R.P."/>
            <person name="Burton J.N."/>
            <person name="Adey A."/>
            <person name="Kumar A."/>
            <person name="Qiu R."/>
            <person name="Shendure J."/>
            <person name="Hall B."/>
        </authorList>
    </citation>
    <scope>NUCLEOTIDE SEQUENCE</scope>
    <source>
        <strain evidence="4">RSF 1966-606</strain>
    </source>
</reference>
<sequence length="387" mass="44243">MDKHRCKLCFKRFANGRAMGGHMRSHMVNHQFVPPKSEPQLQLQLQQQHHHQQQQQLPNKDIQLSEEFDSASSFSSEEEEENEEKLLGYELRENPKKSTRLVDREFSFTTAGSAVVLIQDRESETESSKNPVRRRSKRIRRSGISKNYDHNNQFHNPKQPQMKRPKSGKTESEPEPVSSISNTTPDEDVAYCLMMLSRDAWMRDKDDDDDKLEETQEKTEDSGELNNNNKPIKIRSRNRGKYKCETCFKLFRSYQALGGHRASHKKVRAIDNGFQRIQTDERLEIEKRINVGVDEEKIHECPVCYRVFASGQALGGHKRSHGIGPAFGSSSTTATPVKPKLKSGEPLIDLNLPAPVDDDDDDDYGDEISQIDNPAVSDAEFVNPIKH</sequence>
<keyword evidence="1" id="KW-0862">Zinc</keyword>
<keyword evidence="1" id="KW-0479">Metal-binding</keyword>
<dbReference type="InterPro" id="IPR036236">
    <property type="entry name" value="Znf_C2H2_sf"/>
</dbReference>
<dbReference type="InterPro" id="IPR044303">
    <property type="entry name" value="ZAT1/4/9"/>
</dbReference>
<dbReference type="SMART" id="SM00355">
    <property type="entry name" value="ZnF_C2H2"/>
    <property type="match status" value="3"/>
</dbReference>
<dbReference type="PANTHER" id="PTHR46326">
    <property type="entry name" value="ZINC FINGER PROTEIN ZAT1-RELATED"/>
    <property type="match status" value="1"/>
</dbReference>
<feature type="non-terminal residue" evidence="4">
    <location>
        <position position="1"/>
    </location>
</feature>
<feature type="domain" description="C2H2-type" evidence="3">
    <location>
        <begin position="299"/>
        <end position="321"/>
    </location>
</feature>
<dbReference type="Gene3D" id="3.30.160.60">
    <property type="entry name" value="Classic Zinc Finger"/>
    <property type="match status" value="1"/>
</dbReference>
<evidence type="ECO:0000256" key="1">
    <source>
        <dbReference type="PROSITE-ProRule" id="PRU00042"/>
    </source>
</evidence>
<protein>
    <recommendedName>
        <fullName evidence="3">C2H2-type domain-containing protein</fullName>
    </recommendedName>
</protein>
<accession>A0A6A4KC34</accession>
<name>A0A6A4KC34_9ERIC</name>
<dbReference type="InterPro" id="IPR013087">
    <property type="entry name" value="Znf_C2H2_type"/>
</dbReference>
<dbReference type="AlphaFoldDB" id="A0A6A4KC34"/>
<dbReference type="Pfam" id="PF13912">
    <property type="entry name" value="zf-C2H2_6"/>
    <property type="match status" value="3"/>
</dbReference>
<dbReference type="PROSITE" id="PS50157">
    <property type="entry name" value="ZINC_FINGER_C2H2_2"/>
    <property type="match status" value="3"/>
</dbReference>
<dbReference type="EMBL" id="QEFC01003992">
    <property type="protein sequence ID" value="KAE9445923.1"/>
    <property type="molecule type" value="Genomic_DNA"/>
</dbReference>
<feature type="compositionally biased region" description="Basic residues" evidence="2">
    <location>
        <begin position="131"/>
        <end position="143"/>
    </location>
</feature>
<proteinExistence type="predicted"/>
<feature type="region of interest" description="Disordered" evidence="2">
    <location>
        <begin position="205"/>
        <end position="233"/>
    </location>
</feature>
<feature type="region of interest" description="Disordered" evidence="2">
    <location>
        <begin position="324"/>
        <end position="387"/>
    </location>
</feature>
<feature type="compositionally biased region" description="Low complexity" evidence="2">
    <location>
        <begin position="40"/>
        <end position="57"/>
    </location>
</feature>
<gene>
    <name evidence="4" type="ORF">C3L33_22171</name>
</gene>
<dbReference type="PANTHER" id="PTHR46326:SF2">
    <property type="entry name" value="ZINC FINGER PROTEIN ZAT1-RELATED"/>
    <property type="match status" value="1"/>
</dbReference>
<evidence type="ECO:0000259" key="3">
    <source>
        <dbReference type="PROSITE" id="PS50157"/>
    </source>
</evidence>
<keyword evidence="1" id="KW-0863">Zinc-finger</keyword>
<feature type="region of interest" description="Disordered" evidence="2">
    <location>
        <begin position="34"/>
        <end position="91"/>
    </location>
</feature>
<comment type="caution">
    <text evidence="4">The sequence shown here is derived from an EMBL/GenBank/DDBJ whole genome shotgun (WGS) entry which is preliminary data.</text>
</comment>
<dbReference type="GO" id="GO:0006355">
    <property type="term" value="P:regulation of DNA-templated transcription"/>
    <property type="evidence" value="ECO:0007669"/>
    <property type="project" value="InterPro"/>
</dbReference>
<dbReference type="SUPFAM" id="SSF57667">
    <property type="entry name" value="beta-beta-alpha zinc fingers"/>
    <property type="match status" value="1"/>
</dbReference>
<feature type="region of interest" description="Disordered" evidence="2">
    <location>
        <begin position="119"/>
        <end position="184"/>
    </location>
</feature>
<dbReference type="PROSITE" id="PS00028">
    <property type="entry name" value="ZINC_FINGER_C2H2_1"/>
    <property type="match status" value="3"/>
</dbReference>
<organism evidence="4">
    <name type="scientific">Rhododendron williamsianum</name>
    <dbReference type="NCBI Taxonomy" id="262921"/>
    <lineage>
        <taxon>Eukaryota</taxon>
        <taxon>Viridiplantae</taxon>
        <taxon>Streptophyta</taxon>
        <taxon>Embryophyta</taxon>
        <taxon>Tracheophyta</taxon>
        <taxon>Spermatophyta</taxon>
        <taxon>Magnoliopsida</taxon>
        <taxon>eudicotyledons</taxon>
        <taxon>Gunneridae</taxon>
        <taxon>Pentapetalae</taxon>
        <taxon>asterids</taxon>
        <taxon>Ericales</taxon>
        <taxon>Ericaceae</taxon>
        <taxon>Ericoideae</taxon>
        <taxon>Rhodoreae</taxon>
        <taxon>Rhododendron</taxon>
    </lineage>
</organism>
<dbReference type="GO" id="GO:0008270">
    <property type="term" value="F:zinc ion binding"/>
    <property type="evidence" value="ECO:0007669"/>
    <property type="project" value="UniProtKB-KW"/>
</dbReference>
<feature type="domain" description="C2H2-type" evidence="3">
    <location>
        <begin position="242"/>
        <end position="269"/>
    </location>
</feature>
<evidence type="ECO:0000256" key="2">
    <source>
        <dbReference type="SAM" id="MobiDB-lite"/>
    </source>
</evidence>
<feature type="domain" description="C2H2-type" evidence="3">
    <location>
        <begin position="4"/>
        <end position="31"/>
    </location>
</feature>